<dbReference type="OrthoDB" id="9778208at2"/>
<dbReference type="GO" id="GO:0008119">
    <property type="term" value="F:thiopurine S-methyltransferase activity"/>
    <property type="evidence" value="ECO:0007669"/>
    <property type="project" value="UniProtKB-UniRule"/>
</dbReference>
<dbReference type="SUPFAM" id="SSF53335">
    <property type="entry name" value="S-adenosyl-L-methionine-dependent methyltransferases"/>
    <property type="match status" value="1"/>
</dbReference>
<dbReference type="AlphaFoldDB" id="A0A2P4EQS8"/>
<keyword evidence="11" id="KW-1185">Reference proteome</keyword>
<evidence type="ECO:0000256" key="9">
    <source>
        <dbReference type="HAMAP-Rule" id="MF_00812"/>
    </source>
</evidence>
<feature type="binding site" evidence="9">
    <location>
        <position position="66"/>
    </location>
    <ligand>
        <name>S-adenosyl-L-methionine</name>
        <dbReference type="ChEBI" id="CHEBI:59789"/>
    </ligand>
</feature>
<dbReference type="InterPro" id="IPR025835">
    <property type="entry name" value="Thiopurine_S-MeTrfase"/>
</dbReference>
<comment type="catalytic activity">
    <reaction evidence="1 9">
        <text>S-adenosyl-L-methionine + a thiopurine = S-adenosyl-L-homocysteine + a thiopurine S-methylether.</text>
        <dbReference type="EC" id="2.1.1.67"/>
    </reaction>
</comment>
<evidence type="ECO:0000313" key="11">
    <source>
        <dbReference type="Proteomes" id="UP000243451"/>
    </source>
</evidence>
<evidence type="ECO:0000313" key="10">
    <source>
        <dbReference type="EMBL" id="POB00970.1"/>
    </source>
</evidence>
<organism evidence="10 11">
    <name type="scientific">Halopseudomonas oceani</name>
    <dbReference type="NCBI Taxonomy" id="1708783"/>
    <lineage>
        <taxon>Bacteria</taxon>
        <taxon>Pseudomonadati</taxon>
        <taxon>Pseudomonadota</taxon>
        <taxon>Gammaproteobacteria</taxon>
        <taxon>Pseudomonadales</taxon>
        <taxon>Pseudomonadaceae</taxon>
        <taxon>Halopseudomonas</taxon>
    </lineage>
</organism>
<dbReference type="PANTHER" id="PTHR10259">
    <property type="entry name" value="THIOPURINE S-METHYLTRANSFERASE"/>
    <property type="match status" value="1"/>
</dbReference>
<dbReference type="PANTHER" id="PTHR10259:SF11">
    <property type="entry name" value="THIOPURINE S-METHYLTRANSFERASE"/>
    <property type="match status" value="1"/>
</dbReference>
<dbReference type="NCBIfam" id="NF009732">
    <property type="entry name" value="PRK13255.1"/>
    <property type="match status" value="1"/>
</dbReference>
<comment type="subcellular location">
    <subcellularLocation>
        <location evidence="2 9">Cytoplasm</location>
    </subcellularLocation>
</comment>
<evidence type="ECO:0000256" key="6">
    <source>
        <dbReference type="ARBA" id="ARBA00022603"/>
    </source>
</evidence>
<evidence type="ECO:0000256" key="4">
    <source>
        <dbReference type="ARBA" id="ARBA00011905"/>
    </source>
</evidence>
<comment type="caution">
    <text evidence="10">The sequence shown here is derived from an EMBL/GenBank/DDBJ whole genome shotgun (WGS) entry which is preliminary data.</text>
</comment>
<keyword evidence="6 9" id="KW-0489">Methyltransferase</keyword>
<dbReference type="HAMAP" id="MF_00812">
    <property type="entry name" value="Thiopur_methtran"/>
    <property type="match status" value="1"/>
</dbReference>
<dbReference type="InterPro" id="IPR008854">
    <property type="entry name" value="TPMT"/>
</dbReference>
<feature type="binding site" evidence="9">
    <location>
        <position position="123"/>
    </location>
    <ligand>
        <name>S-adenosyl-L-methionine</name>
        <dbReference type="ChEBI" id="CHEBI:59789"/>
    </ligand>
</feature>
<dbReference type="EC" id="2.1.1.67" evidence="4 9"/>
<evidence type="ECO:0000256" key="3">
    <source>
        <dbReference type="ARBA" id="ARBA00008145"/>
    </source>
</evidence>
<evidence type="ECO:0000256" key="2">
    <source>
        <dbReference type="ARBA" id="ARBA00004496"/>
    </source>
</evidence>
<dbReference type="RefSeq" id="WP_104739761.1">
    <property type="nucleotide sequence ID" value="NZ_BMHR01000023.1"/>
</dbReference>
<keyword evidence="5 9" id="KW-0963">Cytoplasm</keyword>
<name>A0A2P4EQS8_9GAMM</name>
<dbReference type="InterPro" id="IPR022474">
    <property type="entry name" value="Thiopur_S-MeTfrase_Se/Te_detox"/>
</dbReference>
<dbReference type="NCBIfam" id="TIGR03840">
    <property type="entry name" value="TMPT_Se_Te"/>
    <property type="match status" value="1"/>
</dbReference>
<sequence length="216" mass="24538">MDAEFWQTRWQRGEIGFHKASTNPLLQRWWPRLELNNAEPVWVPLCGKSLDLLWLRSQGHPVVGVELARSALEAFSAEHHLNLSWRQAGEFDVAEGAGFELFCGDFFALRPDQLVGIRAVYDRAALIALPAEMRALYVAHQRALLPRGWRMLLVTLDYPQEQRPGPPFSVSDAEVRRLYAGCDIQLLEESDVLADHAVFASQGMRSLVERVYLIAD</sequence>
<evidence type="ECO:0000256" key="7">
    <source>
        <dbReference type="ARBA" id="ARBA00022679"/>
    </source>
</evidence>
<feature type="binding site" evidence="9">
    <location>
        <position position="45"/>
    </location>
    <ligand>
        <name>S-adenosyl-L-methionine</name>
        <dbReference type="ChEBI" id="CHEBI:59789"/>
    </ligand>
</feature>
<feature type="binding site" evidence="9">
    <location>
        <position position="10"/>
    </location>
    <ligand>
        <name>S-adenosyl-L-methionine</name>
        <dbReference type="ChEBI" id="CHEBI:59789"/>
    </ligand>
</feature>
<dbReference type="FunFam" id="3.40.50.150:FF:000101">
    <property type="entry name" value="Thiopurine S-methyltransferase"/>
    <property type="match status" value="1"/>
</dbReference>
<dbReference type="PROSITE" id="PS51585">
    <property type="entry name" value="SAM_MT_TPMT"/>
    <property type="match status" value="1"/>
</dbReference>
<accession>A0A2P4EQS8</accession>
<dbReference type="GO" id="GO:0010038">
    <property type="term" value="P:response to metal ion"/>
    <property type="evidence" value="ECO:0007669"/>
    <property type="project" value="InterPro"/>
</dbReference>
<dbReference type="GO" id="GO:0005737">
    <property type="term" value="C:cytoplasm"/>
    <property type="evidence" value="ECO:0007669"/>
    <property type="project" value="UniProtKB-SubCell"/>
</dbReference>
<dbReference type="InterPro" id="IPR029063">
    <property type="entry name" value="SAM-dependent_MTases_sf"/>
</dbReference>
<proteinExistence type="inferred from homology"/>
<keyword evidence="8 9" id="KW-0949">S-adenosyl-L-methionine</keyword>
<comment type="similarity">
    <text evidence="3 9">Belongs to the class I-like SAM-binding methyltransferase superfamily. TPMT family.</text>
</comment>
<dbReference type="PIRSF" id="PIRSF023956">
    <property type="entry name" value="Thiopurine_S-methyltransferase"/>
    <property type="match status" value="1"/>
</dbReference>
<dbReference type="Proteomes" id="UP000243451">
    <property type="component" value="Unassembled WGS sequence"/>
</dbReference>
<evidence type="ECO:0000256" key="8">
    <source>
        <dbReference type="ARBA" id="ARBA00022691"/>
    </source>
</evidence>
<dbReference type="Pfam" id="PF05724">
    <property type="entry name" value="TPMT"/>
    <property type="match status" value="1"/>
</dbReference>
<evidence type="ECO:0000256" key="1">
    <source>
        <dbReference type="ARBA" id="ARBA00000903"/>
    </source>
</evidence>
<dbReference type="EMBL" id="PPSK01000027">
    <property type="protein sequence ID" value="POB00970.1"/>
    <property type="molecule type" value="Genomic_DNA"/>
</dbReference>
<dbReference type="Gene3D" id="3.40.50.150">
    <property type="entry name" value="Vaccinia Virus protein VP39"/>
    <property type="match status" value="1"/>
</dbReference>
<reference evidence="10 11" key="1">
    <citation type="submission" date="2018-01" db="EMBL/GenBank/DDBJ databases">
        <title>Draft genome of the type strain Pseudomonas oceani DSM 100277 isolated from the deep water in Okinawa trough, northwestern Pacific Ocean.</title>
        <authorList>
            <person name="Gomila M."/>
            <person name="Mulet M."/>
            <person name="Garcia-Valdes E."/>
            <person name="Lalucat J."/>
        </authorList>
    </citation>
    <scope>NUCLEOTIDE SEQUENCE [LARGE SCALE GENOMIC DNA]</scope>
    <source>
        <strain evidence="10 11">DSM 100277</strain>
    </source>
</reference>
<evidence type="ECO:0000256" key="5">
    <source>
        <dbReference type="ARBA" id="ARBA00022490"/>
    </source>
</evidence>
<dbReference type="GO" id="GO:0032259">
    <property type="term" value="P:methylation"/>
    <property type="evidence" value="ECO:0007669"/>
    <property type="project" value="UniProtKB-KW"/>
</dbReference>
<protein>
    <recommendedName>
        <fullName evidence="4 9">Thiopurine S-methyltransferase</fullName>
        <ecNumber evidence="4 9">2.1.1.67</ecNumber>
    </recommendedName>
    <alternativeName>
        <fullName evidence="9">Thiopurine methyltransferase</fullName>
    </alternativeName>
</protein>
<keyword evidence="7 9" id="KW-0808">Transferase</keyword>
<gene>
    <name evidence="9" type="primary">tpm</name>
    <name evidence="10" type="ORF">C1949_17785</name>
</gene>